<keyword evidence="7" id="KW-0325">Glycoprotein</keyword>
<dbReference type="GO" id="GO:0006509">
    <property type="term" value="P:membrane protein ectodomain proteolysis"/>
    <property type="evidence" value="ECO:0007669"/>
    <property type="project" value="TreeGrafter"/>
</dbReference>
<keyword evidence="5" id="KW-0482">Metalloprotease</keyword>
<evidence type="ECO:0000256" key="4">
    <source>
        <dbReference type="ARBA" id="ARBA00022833"/>
    </source>
</evidence>
<dbReference type="PROSITE" id="PS50215">
    <property type="entry name" value="ADAM_MEPRO"/>
    <property type="match status" value="1"/>
</dbReference>
<protein>
    <recommendedName>
        <fullName evidence="10">Peptidase M12B domain-containing protein</fullName>
    </recommendedName>
</protein>
<evidence type="ECO:0000256" key="9">
    <source>
        <dbReference type="SAM" id="MobiDB-lite"/>
    </source>
</evidence>
<dbReference type="PANTHER" id="PTHR11905:SF249">
    <property type="entry name" value="SOL NARAE, ISOFORM C"/>
    <property type="match status" value="1"/>
</dbReference>
<dbReference type="Proteomes" id="UP001283361">
    <property type="component" value="Unassembled WGS sequence"/>
</dbReference>
<keyword evidence="6" id="KW-1015">Disulfide bond</keyword>
<gene>
    <name evidence="11" type="ORF">RRG08_017996</name>
</gene>
<keyword evidence="2 8" id="KW-0479">Metal-binding</keyword>
<evidence type="ECO:0000256" key="1">
    <source>
        <dbReference type="ARBA" id="ARBA00022670"/>
    </source>
</evidence>
<feature type="binding site" evidence="8">
    <location>
        <position position="640"/>
    </location>
    <ligand>
        <name>Zn(2+)</name>
        <dbReference type="ChEBI" id="CHEBI:29105"/>
        <note>catalytic</note>
    </ligand>
</feature>
<evidence type="ECO:0000259" key="10">
    <source>
        <dbReference type="PROSITE" id="PS50215"/>
    </source>
</evidence>
<evidence type="ECO:0000256" key="3">
    <source>
        <dbReference type="ARBA" id="ARBA00022801"/>
    </source>
</evidence>
<reference evidence="11" key="1">
    <citation type="journal article" date="2023" name="G3 (Bethesda)">
        <title>A reference genome for the long-term kleptoplast-retaining sea slug Elysia crispata morphotype clarki.</title>
        <authorList>
            <person name="Eastman K.E."/>
            <person name="Pendleton A.L."/>
            <person name="Shaikh M.A."/>
            <person name="Suttiyut T."/>
            <person name="Ogas R."/>
            <person name="Tomko P."/>
            <person name="Gavelis G."/>
            <person name="Widhalm J.R."/>
            <person name="Wisecaver J.H."/>
        </authorList>
    </citation>
    <scope>NUCLEOTIDE SEQUENCE</scope>
    <source>
        <strain evidence="11">ECLA1</strain>
    </source>
</reference>
<dbReference type="EMBL" id="JAWDGP010004170">
    <property type="protein sequence ID" value="KAK3767124.1"/>
    <property type="molecule type" value="Genomic_DNA"/>
</dbReference>
<dbReference type="SUPFAM" id="SSF55486">
    <property type="entry name" value="Metalloproteases ('zincins'), catalytic domain"/>
    <property type="match status" value="1"/>
</dbReference>
<feature type="compositionally biased region" description="Basic and acidic residues" evidence="9">
    <location>
        <begin position="446"/>
        <end position="459"/>
    </location>
</feature>
<sequence length="787" mass="90424">MCVFTNLHTNLASVTPPKTEFQNPDGLLYDSDFVTTGREESGPVFVQIVGNPEHHSKIKLKLATSDLLLNFDLQRAEPVAHLETLIVTVVNDPASGRPMYNVTYLAPDILAYTNAFFHNIGKGTSVSVTRQTDGEYHIEGHLTHRITITPTKSADRQRRAVRQVKTHTLYFLPEDRDRDMADSDTLTLALGNSLLNSVQTKNTGEKEWSEMKKLNNLLVDDWSREHKENLEEEAEVDLEDDYLEVPSIFASEEAWKAHQSQAEAASNTVHEKEDEEDQLSYLGFYKRGKGGKIRKNRKRREMEQDSQPNEAKIFVDRSLRIKRRFMTNVKQENIVNNELKIFQNKAGEITKDYHSDKVRRPTQTLLVKTDKDEKYSTGIITKPFKSDRAAYEILNEDFVQVDQKHQYFEDGSTHSIDEKAKLRMEISKNTKSFKTKQRHRRQLSPDTKDVPKVGHDRPTENFRRENSNFVVEVAAVVDVSIYREFNYDWKQLQIFLLHFWQSVNVRFQALVDPKVQLKLKSINKIMFDSMQPFIERNRISPMSDRVRVASVLEDFRSYVSEHYESNPQMPDHDVAILLTGEDLCKKKPDGTWSKSSRGIAFVQGACISSRRFRNQTYDVGVAEVGRSYRGVLTTAHEVGHLLGAFHDGEKSSRSCPSNSGHLMSRAWSKPYLYNRFSQCSRENFRNFMRNTWYSDCLLSSDTRYTQSLTAPNTWPGQLMPLERQCHYYIGGEPCRGIPLESQCGRLCCEKWSQPFPSNEPAADGTTCGPSKMCFNGECLHKYALPTV</sequence>
<evidence type="ECO:0000256" key="7">
    <source>
        <dbReference type="ARBA" id="ARBA00023180"/>
    </source>
</evidence>
<dbReference type="AlphaFoldDB" id="A0AAE0ZCW4"/>
<proteinExistence type="predicted"/>
<keyword evidence="12" id="KW-1185">Reference proteome</keyword>
<evidence type="ECO:0000256" key="6">
    <source>
        <dbReference type="ARBA" id="ARBA00023157"/>
    </source>
</evidence>
<organism evidence="11 12">
    <name type="scientific">Elysia crispata</name>
    <name type="common">lettuce slug</name>
    <dbReference type="NCBI Taxonomy" id="231223"/>
    <lineage>
        <taxon>Eukaryota</taxon>
        <taxon>Metazoa</taxon>
        <taxon>Spiralia</taxon>
        <taxon>Lophotrochozoa</taxon>
        <taxon>Mollusca</taxon>
        <taxon>Gastropoda</taxon>
        <taxon>Heterobranchia</taxon>
        <taxon>Euthyneura</taxon>
        <taxon>Panpulmonata</taxon>
        <taxon>Sacoglossa</taxon>
        <taxon>Placobranchoidea</taxon>
        <taxon>Plakobranchidae</taxon>
        <taxon>Elysia</taxon>
    </lineage>
</organism>
<evidence type="ECO:0000313" key="11">
    <source>
        <dbReference type="EMBL" id="KAK3767124.1"/>
    </source>
</evidence>
<feature type="domain" description="Peptidase M12B" evidence="10">
    <location>
        <begin position="469"/>
        <end position="690"/>
    </location>
</feature>
<name>A0AAE0ZCW4_9GAST</name>
<dbReference type="Pfam" id="PF13688">
    <property type="entry name" value="Reprolysin_5"/>
    <property type="match status" value="1"/>
</dbReference>
<keyword evidence="1" id="KW-0645">Protease</keyword>
<dbReference type="InterPro" id="IPR001590">
    <property type="entry name" value="Peptidase_M12B"/>
</dbReference>
<dbReference type="InterPro" id="IPR041645">
    <property type="entry name" value="ADAMTS_CR_2"/>
</dbReference>
<comment type="caution">
    <text evidence="11">The sequence shown here is derived from an EMBL/GenBank/DDBJ whole genome shotgun (WGS) entry which is preliminary data.</text>
</comment>
<evidence type="ECO:0000256" key="5">
    <source>
        <dbReference type="ARBA" id="ARBA00023049"/>
    </source>
</evidence>
<evidence type="ECO:0000256" key="2">
    <source>
        <dbReference type="ARBA" id="ARBA00022723"/>
    </source>
</evidence>
<accession>A0AAE0ZCW4</accession>
<keyword evidence="4 8" id="KW-0862">Zinc</keyword>
<feature type="binding site" evidence="8">
    <location>
        <position position="636"/>
    </location>
    <ligand>
        <name>Zn(2+)</name>
        <dbReference type="ChEBI" id="CHEBI:29105"/>
        <note>catalytic</note>
    </ligand>
</feature>
<dbReference type="GO" id="GO:0046872">
    <property type="term" value="F:metal ion binding"/>
    <property type="evidence" value="ECO:0007669"/>
    <property type="project" value="UniProtKB-KW"/>
</dbReference>
<keyword evidence="3" id="KW-0378">Hydrolase</keyword>
<feature type="binding site" evidence="8">
    <location>
        <position position="646"/>
    </location>
    <ligand>
        <name>Zn(2+)</name>
        <dbReference type="ChEBI" id="CHEBI:29105"/>
        <note>catalytic</note>
    </ligand>
</feature>
<dbReference type="GO" id="GO:0004222">
    <property type="term" value="F:metalloendopeptidase activity"/>
    <property type="evidence" value="ECO:0007669"/>
    <property type="project" value="InterPro"/>
</dbReference>
<dbReference type="PANTHER" id="PTHR11905">
    <property type="entry name" value="ADAM A DISINTEGRIN AND METALLOPROTEASE DOMAIN"/>
    <property type="match status" value="1"/>
</dbReference>
<dbReference type="Pfam" id="PF17771">
    <property type="entry name" value="ADAMTS_CR_2"/>
    <property type="match status" value="1"/>
</dbReference>
<evidence type="ECO:0000313" key="12">
    <source>
        <dbReference type="Proteomes" id="UP001283361"/>
    </source>
</evidence>
<feature type="active site" evidence="8">
    <location>
        <position position="637"/>
    </location>
</feature>
<evidence type="ECO:0000256" key="8">
    <source>
        <dbReference type="PROSITE-ProRule" id="PRU00276"/>
    </source>
</evidence>
<comment type="caution">
    <text evidence="8">Lacks conserved residue(s) required for the propagation of feature annotation.</text>
</comment>
<feature type="compositionally biased region" description="Basic residues" evidence="9">
    <location>
        <begin position="431"/>
        <end position="442"/>
    </location>
</feature>
<feature type="region of interest" description="Disordered" evidence="9">
    <location>
        <begin position="429"/>
        <end position="459"/>
    </location>
</feature>
<dbReference type="Gene3D" id="3.40.1620.60">
    <property type="match status" value="1"/>
</dbReference>
<dbReference type="InterPro" id="IPR024079">
    <property type="entry name" value="MetalloPept_cat_dom_sf"/>
</dbReference>
<dbReference type="Gene3D" id="3.40.390.10">
    <property type="entry name" value="Collagenase (Catalytic Domain)"/>
    <property type="match status" value="1"/>
</dbReference>